<keyword evidence="3" id="KW-1185">Reference proteome</keyword>
<feature type="transmembrane region" description="Helical" evidence="1">
    <location>
        <begin position="376"/>
        <end position="395"/>
    </location>
</feature>
<evidence type="ECO:0000256" key="1">
    <source>
        <dbReference type="SAM" id="Phobius"/>
    </source>
</evidence>
<sequence length="620" mass="68674">MRCMDILEVLRLRRYKLIFSSIFVLYFFAYQLLTRLIVITHINFPSGVYFVVSTSTPVPPSQMPFPLWGPFLSITTPYFTWAMTPLSIGISLFLSLLVALNVTLYLTLYMTMKLKATSQILSSLGLIATALSCSCELFTGLIGSVAANIPFLVSITFMTTLFETLVILALTILLISTFVLYNEINGKRVLKGISKGVKGFTLTLIFLIISIALPLNPSFSLAKFVLSEASGGAFGLVLQKRWKYGFMLSVILNVIIFSLYLNIYANLPLFYILPFISGLVGAMGYSTLKPWARLGILHVIAWSLIMPGPISLILGYPIPFFNLSPSQSLLLWITTWIIGTPLAWYAGIYYLQYLRDTMATKQVEIRISLPQSRESGIIWIVIGAFMIIVQVAYFLTHVPYYVDYNGYDLIFLSVMTGVSTLLITIGSITLGYGISKLINTVFHLPRPKNWFKWSLPFAIAYIFLAGVIHVGVYGYPYPPILLGLFGIPMFAPVITIYVPHIIGAVIYPLQILQLIASSMLAGAITSYTFENRVGKKGLLGTIIGSVAVCPACTLSSFSAYSISILASAFASTYVSNFVNSLQGQLILSFLSEAVLLGLLIYTGVKARKRISIPRELRITR</sequence>
<feature type="transmembrane region" description="Helical" evidence="1">
    <location>
        <begin position="269"/>
        <end position="288"/>
    </location>
</feature>
<feature type="transmembrane region" description="Helical" evidence="1">
    <location>
        <begin position="330"/>
        <end position="351"/>
    </location>
</feature>
<feature type="transmembrane region" description="Helical" evidence="1">
    <location>
        <begin position="21"/>
        <end position="44"/>
    </location>
</feature>
<dbReference type="AlphaFoldDB" id="Q96XC8"/>
<dbReference type="eggNOG" id="arCOG09693">
    <property type="taxonomic scope" value="Archaea"/>
</dbReference>
<dbReference type="Proteomes" id="UP000001015">
    <property type="component" value="Chromosome"/>
</dbReference>
<feature type="transmembrane region" description="Helical" evidence="1">
    <location>
        <begin position="585"/>
        <end position="604"/>
    </location>
</feature>
<keyword evidence="1" id="KW-1133">Transmembrane helix</keyword>
<feature type="transmembrane region" description="Helical" evidence="1">
    <location>
        <begin position="295"/>
        <end position="318"/>
    </location>
</feature>
<feature type="transmembrane region" description="Helical" evidence="1">
    <location>
        <begin position="481"/>
        <end position="509"/>
    </location>
</feature>
<feature type="transmembrane region" description="Helical" evidence="1">
    <location>
        <begin position="196"/>
        <end position="215"/>
    </location>
</feature>
<keyword evidence="1" id="KW-0472">Membrane</keyword>
<feature type="transmembrane region" description="Helical" evidence="1">
    <location>
        <begin position="120"/>
        <end position="143"/>
    </location>
</feature>
<accession>Q96XC8</accession>
<evidence type="ECO:0000313" key="3">
    <source>
        <dbReference type="Proteomes" id="UP000001015"/>
    </source>
</evidence>
<dbReference type="KEGG" id="sto:STK_25870"/>
<gene>
    <name evidence="2" type="primary">foxF</name>
    <name evidence="2" type="synonym">ST2587</name>
    <name evidence="2" type="ordered locus">STK_25870</name>
</gene>
<feature type="transmembrane region" description="Helical" evidence="1">
    <location>
        <begin position="538"/>
        <end position="565"/>
    </location>
</feature>
<keyword evidence="1" id="KW-0812">Transmembrane</keyword>
<evidence type="ECO:0000313" key="2">
    <source>
        <dbReference type="EMBL" id="BAB67700.1"/>
    </source>
</evidence>
<feature type="transmembrane region" description="Helical" evidence="1">
    <location>
        <begin position="221"/>
        <end position="238"/>
    </location>
</feature>
<protein>
    <submittedName>
        <fullName evidence="2">FoxF protein</fullName>
    </submittedName>
</protein>
<reference evidence="3" key="1">
    <citation type="journal article" date="2001" name="DNA Res.">
        <title>Complete genome sequence of an aerobic thermoacidophilic Crenarchaeon, Sulfolobus tokodaii strain7.</title>
        <authorList>
            <person name="Kawarabayasi Y."/>
            <person name="Hino Y."/>
            <person name="Horikawa H."/>
            <person name="Jin-no K."/>
            <person name="Takahashi M."/>
            <person name="Sekine M."/>
            <person name="Baba S."/>
            <person name="Ankai A."/>
            <person name="Kosugi H."/>
            <person name="Hosoyama A."/>
            <person name="Fukui S."/>
            <person name="Nagai Y."/>
            <person name="Nishijima K."/>
            <person name="Otsuka R."/>
            <person name="Nakazawa H."/>
            <person name="Takamiya M."/>
            <person name="Kato Y."/>
            <person name="Yoshizawa T."/>
            <person name="Tanaka T."/>
            <person name="Kudoh Y."/>
            <person name="Yamazaki J."/>
            <person name="Kushida N."/>
            <person name="Oguchi A."/>
            <person name="Aoki K."/>
            <person name="Masuda S."/>
            <person name="Yanagii M."/>
            <person name="Nishimura M."/>
            <person name="Yamagishi A."/>
            <person name="Oshima T."/>
            <person name="Kikuchi H."/>
        </authorList>
    </citation>
    <scope>NUCLEOTIDE SEQUENCE [LARGE SCALE GENOMIC DNA]</scope>
    <source>
        <strain evidence="3">DSM 16993 / JCM 10545 / NBRC 100140 / 7</strain>
    </source>
</reference>
<proteinExistence type="predicted"/>
<dbReference type="PATRIC" id="fig|273063.9.peg.2921"/>
<feature type="transmembrane region" description="Helical" evidence="1">
    <location>
        <begin position="149"/>
        <end position="175"/>
    </location>
</feature>
<organism evidence="2 3">
    <name type="scientific">Sulfurisphaera tokodaii (strain DSM 16993 / JCM 10545 / NBRC 100140 / 7)</name>
    <name type="common">Sulfolobus tokodaii</name>
    <dbReference type="NCBI Taxonomy" id="273063"/>
    <lineage>
        <taxon>Archaea</taxon>
        <taxon>Thermoproteota</taxon>
        <taxon>Thermoprotei</taxon>
        <taxon>Sulfolobales</taxon>
        <taxon>Sulfolobaceae</taxon>
        <taxon>Sulfurisphaera</taxon>
    </lineage>
</organism>
<feature type="transmembrane region" description="Helical" evidence="1">
    <location>
        <begin position="455"/>
        <end position="475"/>
    </location>
</feature>
<dbReference type="EMBL" id="BA000023">
    <property type="protein sequence ID" value="BAB67700.1"/>
    <property type="molecule type" value="Genomic_DNA"/>
</dbReference>
<feature type="transmembrane region" description="Helical" evidence="1">
    <location>
        <begin position="410"/>
        <end position="434"/>
    </location>
</feature>
<name>Q96XC8_SULTO</name>
<dbReference type="STRING" id="273063.STK_25870"/>
<feature type="transmembrane region" description="Helical" evidence="1">
    <location>
        <begin position="245"/>
        <end position="263"/>
    </location>
</feature>
<feature type="transmembrane region" description="Helical" evidence="1">
    <location>
        <begin position="86"/>
        <end position="108"/>
    </location>
</feature>